<keyword evidence="9 11" id="KW-0560">Oxidoreductase</keyword>
<keyword evidence="8" id="KW-0274">FAD</keyword>
<evidence type="ECO:0000256" key="6">
    <source>
        <dbReference type="ARBA" id="ARBA00022630"/>
    </source>
</evidence>
<dbReference type="Proteomes" id="UP000193529">
    <property type="component" value="Unassembled WGS sequence"/>
</dbReference>
<comment type="subcellular location">
    <subcellularLocation>
        <location evidence="2">Cytoplasm</location>
    </subcellularLocation>
</comment>
<name>A0A1X1Z8C8_9MYCO</name>
<dbReference type="EMBL" id="LQPJ01000130">
    <property type="protein sequence ID" value="ORW19584.1"/>
    <property type="molecule type" value="Genomic_DNA"/>
</dbReference>
<evidence type="ECO:0000259" key="12">
    <source>
        <dbReference type="Pfam" id="PF01266"/>
    </source>
</evidence>
<dbReference type="PROSITE" id="PS00978">
    <property type="entry name" value="FAD_G3PDH_2"/>
    <property type="match status" value="1"/>
</dbReference>
<dbReference type="SUPFAM" id="SSF51905">
    <property type="entry name" value="FAD/NAD(P)-binding domain"/>
    <property type="match status" value="1"/>
</dbReference>
<keyword evidence="6 11" id="KW-0285">Flavoprotein</keyword>
<dbReference type="AlphaFoldDB" id="A0A1X1Z8C8"/>
<proteinExistence type="inferred from homology"/>
<evidence type="ECO:0000256" key="3">
    <source>
        <dbReference type="ARBA" id="ARBA00007330"/>
    </source>
</evidence>
<keyword evidence="15" id="KW-1185">Reference proteome</keyword>
<dbReference type="InterPro" id="IPR000447">
    <property type="entry name" value="G3P_DH_FAD-dep"/>
</dbReference>
<evidence type="ECO:0000256" key="7">
    <source>
        <dbReference type="ARBA" id="ARBA00022798"/>
    </source>
</evidence>
<dbReference type="InterPro" id="IPR031656">
    <property type="entry name" value="DAO_C"/>
</dbReference>
<dbReference type="InterPro" id="IPR006076">
    <property type="entry name" value="FAD-dep_OxRdtase"/>
</dbReference>
<dbReference type="EC" id="1.1.5.3" evidence="4 11"/>
<dbReference type="InterPro" id="IPR038299">
    <property type="entry name" value="DAO_C_sf"/>
</dbReference>
<dbReference type="RefSeq" id="WP_085080260.1">
    <property type="nucleotide sequence ID" value="NZ_JACKRZ010000278.1"/>
</dbReference>
<evidence type="ECO:0000256" key="11">
    <source>
        <dbReference type="RuleBase" id="RU361217"/>
    </source>
</evidence>
<evidence type="ECO:0000256" key="8">
    <source>
        <dbReference type="ARBA" id="ARBA00022827"/>
    </source>
</evidence>
<evidence type="ECO:0000256" key="10">
    <source>
        <dbReference type="ARBA" id="ARBA00049055"/>
    </source>
</evidence>
<comment type="similarity">
    <text evidence="3 11">Belongs to the FAD-dependent glycerol-3-phosphate dehydrogenase family.</text>
</comment>
<dbReference type="PANTHER" id="PTHR11985">
    <property type="entry name" value="GLYCEROL-3-PHOSPHATE DEHYDROGENASE"/>
    <property type="match status" value="1"/>
</dbReference>
<sequence>MSDRIHAPSEPRSAASALGPEQRRVAWERLGSEQFDVVVIGGGVVGSGCALDAATRGLKVALVEARDLASGTSSRSSKMFHGGLRYLEQLEFGLVREALYERELSLTKLAPHLVKPMPFLFPLTHRVWERPYTAAGIFLYDRLGGAKSVPAQKHLTRAGALRLCPGLKRTSLIGGIRYYDTVVDDARHTMTVARTAAHYGAVVRSSTQVVALLREGDRVTGVRVRDSEDGAITEVRGHVVVNATGVWTDEIQALSKQRGRFQVRASKGVHVVVPRDRIVSDVAIILRTEKSVMFVIPWGSHWIIGTTDTDWDLDLAHPAATKADIDYILRTVNTVLATPLTHADIDGVYAGLRPLLAGESEETSKLSREHAVAVPAPGLVAIAGGKYTTYRVMAADAIDAAAQFVPARVAPSITEKVTLLGADGYFALVNQAEHVAALKGLHPYRVRHLLDRYGSLVGDVLALADDEPDLLRPIKEAPGYLRVEARYAVTSEGALHLEDILARRMRISIEYPHRGVDCAREVADVVAPALGWSAADVEREVANYAARVKAEILSQAQPDDVSADELRASAPEARAEILEPVPLK</sequence>
<organism evidence="14 15">
    <name type="scientific">Mycobacterium palustre</name>
    <dbReference type="NCBI Taxonomy" id="153971"/>
    <lineage>
        <taxon>Bacteria</taxon>
        <taxon>Bacillati</taxon>
        <taxon>Actinomycetota</taxon>
        <taxon>Actinomycetes</taxon>
        <taxon>Mycobacteriales</taxon>
        <taxon>Mycobacteriaceae</taxon>
        <taxon>Mycobacterium</taxon>
        <taxon>Mycobacterium simiae complex</taxon>
    </lineage>
</organism>
<dbReference type="GO" id="GO:0046168">
    <property type="term" value="P:glycerol-3-phosphate catabolic process"/>
    <property type="evidence" value="ECO:0007669"/>
    <property type="project" value="TreeGrafter"/>
</dbReference>
<dbReference type="PANTHER" id="PTHR11985:SF31">
    <property type="entry name" value="GLYCEROL-3-PHOSPHATE DEHYDROGENASE 2"/>
    <property type="match status" value="1"/>
</dbReference>
<accession>A0A1X1Z8C8</accession>
<comment type="caution">
    <text evidence="14">The sequence shown here is derived from an EMBL/GenBank/DDBJ whole genome shotgun (WGS) entry which is preliminary data.</text>
</comment>
<comment type="cofactor">
    <cofactor evidence="1 11">
        <name>FAD</name>
        <dbReference type="ChEBI" id="CHEBI:57692"/>
    </cofactor>
</comment>
<evidence type="ECO:0000259" key="13">
    <source>
        <dbReference type="Pfam" id="PF16901"/>
    </source>
</evidence>
<keyword evidence="5" id="KW-0963">Cytoplasm</keyword>
<keyword evidence="7" id="KW-0319">Glycerol metabolism</keyword>
<dbReference type="STRING" id="153971.AWC19_16855"/>
<evidence type="ECO:0000256" key="9">
    <source>
        <dbReference type="ARBA" id="ARBA00023002"/>
    </source>
</evidence>
<dbReference type="GO" id="GO:0009331">
    <property type="term" value="C:glycerol-3-phosphate dehydrogenase (FAD) complex"/>
    <property type="evidence" value="ECO:0007669"/>
    <property type="project" value="UniProtKB-UniRule"/>
</dbReference>
<evidence type="ECO:0000256" key="4">
    <source>
        <dbReference type="ARBA" id="ARBA00013029"/>
    </source>
</evidence>
<dbReference type="PROSITE" id="PS00977">
    <property type="entry name" value="FAD_G3PDH_1"/>
    <property type="match status" value="1"/>
</dbReference>
<protein>
    <recommendedName>
        <fullName evidence="4 11">Glycerol-3-phosphate dehydrogenase</fullName>
        <ecNumber evidence="4 11">1.1.5.3</ecNumber>
    </recommendedName>
</protein>
<dbReference type="Gene3D" id="1.10.8.870">
    <property type="entry name" value="Alpha-glycerophosphate oxidase, cap domain"/>
    <property type="match status" value="1"/>
</dbReference>
<comment type="catalytic activity">
    <reaction evidence="10 11">
        <text>a quinone + sn-glycerol 3-phosphate = dihydroxyacetone phosphate + a quinol</text>
        <dbReference type="Rhea" id="RHEA:18977"/>
        <dbReference type="ChEBI" id="CHEBI:24646"/>
        <dbReference type="ChEBI" id="CHEBI:57597"/>
        <dbReference type="ChEBI" id="CHEBI:57642"/>
        <dbReference type="ChEBI" id="CHEBI:132124"/>
        <dbReference type="EC" id="1.1.5.3"/>
    </reaction>
</comment>
<dbReference type="OrthoDB" id="9766796at2"/>
<dbReference type="GO" id="GO:0006071">
    <property type="term" value="P:glycerol metabolic process"/>
    <property type="evidence" value="ECO:0007669"/>
    <property type="project" value="UniProtKB-KW"/>
</dbReference>
<dbReference type="FunFam" id="1.10.8.870:FF:000003">
    <property type="entry name" value="Glycerol-3-phosphate dehydrogenase"/>
    <property type="match status" value="1"/>
</dbReference>
<dbReference type="Gene3D" id="3.30.9.10">
    <property type="entry name" value="D-Amino Acid Oxidase, subunit A, domain 2"/>
    <property type="match status" value="1"/>
</dbReference>
<dbReference type="InterPro" id="IPR036188">
    <property type="entry name" value="FAD/NAD-bd_sf"/>
</dbReference>
<gene>
    <name evidence="14" type="ORF">AWC19_16855</name>
</gene>
<evidence type="ECO:0000256" key="5">
    <source>
        <dbReference type="ARBA" id="ARBA00022490"/>
    </source>
</evidence>
<dbReference type="Pfam" id="PF16901">
    <property type="entry name" value="DAO_C"/>
    <property type="match status" value="1"/>
</dbReference>
<dbReference type="PRINTS" id="PR01001">
    <property type="entry name" value="FADG3PDH"/>
</dbReference>
<evidence type="ECO:0000313" key="14">
    <source>
        <dbReference type="EMBL" id="ORW19584.1"/>
    </source>
</evidence>
<reference evidence="14 15" key="1">
    <citation type="submission" date="2016-01" db="EMBL/GenBank/DDBJ databases">
        <title>The new phylogeny of the genus Mycobacterium.</title>
        <authorList>
            <person name="Tarcisio F."/>
            <person name="Conor M."/>
            <person name="Antonella G."/>
            <person name="Elisabetta G."/>
            <person name="Giulia F.S."/>
            <person name="Sara T."/>
            <person name="Anna F."/>
            <person name="Clotilde B."/>
            <person name="Roberto B."/>
            <person name="Veronica D.S."/>
            <person name="Fabio R."/>
            <person name="Monica P."/>
            <person name="Olivier J."/>
            <person name="Enrico T."/>
            <person name="Nicola S."/>
        </authorList>
    </citation>
    <scope>NUCLEOTIDE SEQUENCE [LARGE SCALE GENOMIC DNA]</scope>
    <source>
        <strain evidence="14 15">DSM 44572</strain>
    </source>
</reference>
<feature type="domain" description="Alpha-glycerophosphate oxidase C-terminal" evidence="13">
    <location>
        <begin position="412"/>
        <end position="536"/>
    </location>
</feature>
<evidence type="ECO:0000256" key="1">
    <source>
        <dbReference type="ARBA" id="ARBA00001974"/>
    </source>
</evidence>
<feature type="domain" description="FAD dependent oxidoreductase" evidence="12">
    <location>
        <begin position="36"/>
        <end position="390"/>
    </location>
</feature>
<dbReference type="Pfam" id="PF01266">
    <property type="entry name" value="DAO"/>
    <property type="match status" value="1"/>
</dbReference>
<evidence type="ECO:0000313" key="15">
    <source>
        <dbReference type="Proteomes" id="UP000193529"/>
    </source>
</evidence>
<dbReference type="Gene3D" id="3.50.50.60">
    <property type="entry name" value="FAD/NAD(P)-binding domain"/>
    <property type="match status" value="1"/>
</dbReference>
<dbReference type="GO" id="GO:0004368">
    <property type="term" value="F:glycerol-3-phosphate dehydrogenase (quinone) activity"/>
    <property type="evidence" value="ECO:0007669"/>
    <property type="project" value="UniProtKB-EC"/>
</dbReference>
<evidence type="ECO:0000256" key="2">
    <source>
        <dbReference type="ARBA" id="ARBA00004496"/>
    </source>
</evidence>